<accession>A0A8R1V1K3</accession>
<evidence type="ECO:0000256" key="1">
    <source>
        <dbReference type="SAM" id="MobiDB-lite"/>
    </source>
</evidence>
<sequence>MSRKRARVETEGKHEETSSHPGNEVDHLSQLTHDCLLDVLSRDDLDEVSILSRTFENLCEKSRSRTRKFDAIELEMYKQNYSLLPPSELGSINAAFMDLQNTINMYPVVPASVLGSNGGSAGMLLTTTNAAPASTTAATIAPATQRMIAN</sequence>
<accession>A0A2A6BI88</accession>
<reference evidence="2" key="2">
    <citation type="submission" date="2022-06" db="UniProtKB">
        <authorList>
            <consortium name="EnsemblMetazoa"/>
        </authorList>
    </citation>
    <scope>IDENTIFICATION</scope>
    <source>
        <strain evidence="2">PS312</strain>
    </source>
</reference>
<dbReference type="Proteomes" id="UP000005239">
    <property type="component" value="Unassembled WGS sequence"/>
</dbReference>
<gene>
    <name evidence="2" type="primary">WBGene00284514</name>
</gene>
<dbReference type="EnsemblMetazoa" id="PPA46145.1">
    <property type="protein sequence ID" value="PPA46145.1"/>
    <property type="gene ID" value="WBGene00284514"/>
</dbReference>
<protein>
    <submittedName>
        <fullName evidence="2">Uncharacterized protein</fullName>
    </submittedName>
</protein>
<feature type="region of interest" description="Disordered" evidence="1">
    <location>
        <begin position="1"/>
        <end position="26"/>
    </location>
</feature>
<reference evidence="3" key="1">
    <citation type="journal article" date="2008" name="Nat. Genet.">
        <title>The Pristionchus pacificus genome provides a unique perspective on nematode lifestyle and parasitism.</title>
        <authorList>
            <person name="Dieterich C."/>
            <person name="Clifton S.W."/>
            <person name="Schuster L.N."/>
            <person name="Chinwalla A."/>
            <person name="Delehaunty K."/>
            <person name="Dinkelacker I."/>
            <person name="Fulton L."/>
            <person name="Fulton R."/>
            <person name="Godfrey J."/>
            <person name="Minx P."/>
            <person name="Mitreva M."/>
            <person name="Roeseler W."/>
            <person name="Tian H."/>
            <person name="Witte H."/>
            <person name="Yang S.P."/>
            <person name="Wilson R.K."/>
            <person name="Sommer R.J."/>
        </authorList>
    </citation>
    <scope>NUCLEOTIDE SEQUENCE [LARGE SCALE GENOMIC DNA]</scope>
    <source>
        <strain evidence="3">PS312</strain>
    </source>
</reference>
<organism evidence="2 3">
    <name type="scientific">Pristionchus pacificus</name>
    <name type="common">Parasitic nematode worm</name>
    <dbReference type="NCBI Taxonomy" id="54126"/>
    <lineage>
        <taxon>Eukaryota</taxon>
        <taxon>Metazoa</taxon>
        <taxon>Ecdysozoa</taxon>
        <taxon>Nematoda</taxon>
        <taxon>Chromadorea</taxon>
        <taxon>Rhabditida</taxon>
        <taxon>Rhabditina</taxon>
        <taxon>Diplogasteromorpha</taxon>
        <taxon>Diplogasteroidea</taxon>
        <taxon>Neodiplogasteridae</taxon>
        <taxon>Pristionchus</taxon>
    </lineage>
</organism>
<feature type="compositionally biased region" description="Basic and acidic residues" evidence="1">
    <location>
        <begin position="7"/>
        <end position="26"/>
    </location>
</feature>
<evidence type="ECO:0000313" key="2">
    <source>
        <dbReference type="EnsemblMetazoa" id="PPA46145.1"/>
    </source>
</evidence>
<name>A0A2A6BI88_PRIPA</name>
<proteinExistence type="predicted"/>
<evidence type="ECO:0000313" key="3">
    <source>
        <dbReference type="Proteomes" id="UP000005239"/>
    </source>
</evidence>
<keyword evidence="3" id="KW-1185">Reference proteome</keyword>
<dbReference type="AlphaFoldDB" id="A0A2A6BI88"/>